<dbReference type="Pfam" id="PF13511">
    <property type="entry name" value="DUF4124"/>
    <property type="match status" value="1"/>
</dbReference>
<dbReference type="AlphaFoldDB" id="A0A840RPW7"/>
<feature type="domain" description="DUF4124" evidence="4">
    <location>
        <begin position="15"/>
        <end position="60"/>
    </location>
</feature>
<gene>
    <name evidence="5" type="ORF">HNR39_002262</name>
</gene>
<protein>
    <submittedName>
        <fullName evidence="5">Glutaredoxin</fullName>
    </submittedName>
</protein>
<reference evidence="5 6" key="1">
    <citation type="submission" date="2020-08" db="EMBL/GenBank/DDBJ databases">
        <title>Genomic Encyclopedia of Type Strains, Phase IV (KMG-IV): sequencing the most valuable type-strain genomes for metagenomic binning, comparative biology and taxonomic classification.</title>
        <authorList>
            <person name="Goeker M."/>
        </authorList>
    </citation>
    <scope>NUCLEOTIDE SEQUENCE [LARGE SCALE GENOMIC DNA]</scope>
    <source>
        <strain evidence="5 6">DSM 23240</strain>
    </source>
</reference>
<dbReference type="Proteomes" id="UP000571084">
    <property type="component" value="Unassembled WGS sequence"/>
</dbReference>
<name>A0A840RPW7_9BURK</name>
<organism evidence="5 6">
    <name type="scientific">Glaciimonas immobilis</name>
    <dbReference type="NCBI Taxonomy" id="728004"/>
    <lineage>
        <taxon>Bacteria</taxon>
        <taxon>Pseudomonadati</taxon>
        <taxon>Pseudomonadota</taxon>
        <taxon>Betaproteobacteria</taxon>
        <taxon>Burkholderiales</taxon>
        <taxon>Oxalobacteraceae</taxon>
        <taxon>Glaciimonas</taxon>
    </lineage>
</organism>
<proteinExistence type="predicted"/>
<dbReference type="Pfam" id="PF13417">
    <property type="entry name" value="GST_N_3"/>
    <property type="match status" value="1"/>
</dbReference>
<dbReference type="RefSeq" id="WP_245182135.1">
    <property type="nucleotide sequence ID" value="NZ_JAAOZT010000001.1"/>
</dbReference>
<feature type="signal peptide" evidence="2">
    <location>
        <begin position="1"/>
        <end position="25"/>
    </location>
</feature>
<accession>A0A840RPW7</accession>
<keyword evidence="2" id="KW-0732">Signal</keyword>
<keyword evidence="6" id="KW-1185">Reference proteome</keyword>
<sequence>MKLAVSLFATAGLMVCLLASSAAQGQLYKSIGADGHVTYSDTPPKNGNVVVKKSLDNNNTDVSELPYDLAQANKGNPVVLYTANNCVPCDDGRTLLNVRGVPYKEKTISTNEDIARLKAVGGGGQLPFLLIGRNKQNGFEAVGWQAAISAAGYPQENRLPKNYRNGAKAPAAPPVKSRTDDTGNDNSDPNASKGASLPAPISAPPGFRF</sequence>
<dbReference type="PROSITE" id="PS51354">
    <property type="entry name" value="GLUTAREDOXIN_2"/>
    <property type="match status" value="1"/>
</dbReference>
<dbReference type="InterPro" id="IPR036249">
    <property type="entry name" value="Thioredoxin-like_sf"/>
</dbReference>
<evidence type="ECO:0000313" key="5">
    <source>
        <dbReference type="EMBL" id="MBB5200427.1"/>
    </source>
</evidence>
<comment type="caution">
    <text evidence="5">The sequence shown here is derived from an EMBL/GenBank/DDBJ whole genome shotgun (WGS) entry which is preliminary data.</text>
</comment>
<feature type="chain" id="PRO_5032996415" evidence="2">
    <location>
        <begin position="26"/>
        <end position="209"/>
    </location>
</feature>
<dbReference type="CDD" id="cd02976">
    <property type="entry name" value="NrdH"/>
    <property type="match status" value="1"/>
</dbReference>
<evidence type="ECO:0000256" key="1">
    <source>
        <dbReference type="SAM" id="MobiDB-lite"/>
    </source>
</evidence>
<evidence type="ECO:0000256" key="2">
    <source>
        <dbReference type="SAM" id="SignalP"/>
    </source>
</evidence>
<dbReference type="Gene3D" id="3.40.30.10">
    <property type="entry name" value="Glutaredoxin"/>
    <property type="match status" value="1"/>
</dbReference>
<evidence type="ECO:0000259" key="4">
    <source>
        <dbReference type="Pfam" id="PF13511"/>
    </source>
</evidence>
<dbReference type="SUPFAM" id="SSF52833">
    <property type="entry name" value="Thioredoxin-like"/>
    <property type="match status" value="1"/>
</dbReference>
<dbReference type="InterPro" id="IPR025392">
    <property type="entry name" value="DUF4124"/>
</dbReference>
<evidence type="ECO:0000313" key="6">
    <source>
        <dbReference type="Proteomes" id="UP000571084"/>
    </source>
</evidence>
<feature type="domain" description="GST N-terminal" evidence="3">
    <location>
        <begin position="80"/>
        <end position="132"/>
    </location>
</feature>
<feature type="region of interest" description="Disordered" evidence="1">
    <location>
        <begin position="159"/>
        <end position="209"/>
    </location>
</feature>
<evidence type="ECO:0000259" key="3">
    <source>
        <dbReference type="Pfam" id="PF13417"/>
    </source>
</evidence>
<dbReference type="InterPro" id="IPR004045">
    <property type="entry name" value="Glutathione_S-Trfase_N"/>
</dbReference>
<dbReference type="EMBL" id="JACHHQ010000004">
    <property type="protein sequence ID" value="MBB5200427.1"/>
    <property type="molecule type" value="Genomic_DNA"/>
</dbReference>